<feature type="compositionally biased region" description="Low complexity" evidence="1">
    <location>
        <begin position="8"/>
        <end position="27"/>
    </location>
</feature>
<dbReference type="Pfam" id="PF01926">
    <property type="entry name" value="MMR_HSR1"/>
    <property type="match status" value="1"/>
</dbReference>
<feature type="transmembrane region" description="Helical" evidence="2">
    <location>
        <begin position="547"/>
        <end position="571"/>
    </location>
</feature>
<dbReference type="GO" id="GO:0005525">
    <property type="term" value="F:GTP binding"/>
    <property type="evidence" value="ECO:0007669"/>
    <property type="project" value="InterPro"/>
</dbReference>
<reference evidence="4 5" key="1">
    <citation type="submission" date="2020-07" db="EMBL/GenBank/DDBJ databases">
        <title>Thermogemmata thermophila gen. nov., sp. nov., a novel moderate thermophilic planctomycete from a Kamchatka hot spring.</title>
        <authorList>
            <person name="Elcheninov A.G."/>
            <person name="Podosokorskaya O.A."/>
            <person name="Kovaleva O.L."/>
            <person name="Novikov A."/>
            <person name="Bonch-Osmolovskaya E.A."/>
            <person name="Toshchakov S.V."/>
            <person name="Kublanov I.V."/>
        </authorList>
    </citation>
    <scope>NUCLEOTIDE SEQUENCE [LARGE SCALE GENOMIC DNA]</scope>
    <source>
        <strain evidence="4 5">2918</strain>
    </source>
</reference>
<keyword evidence="2" id="KW-1133">Transmembrane helix</keyword>
<evidence type="ECO:0000256" key="2">
    <source>
        <dbReference type="SAM" id="Phobius"/>
    </source>
</evidence>
<dbReference type="Proteomes" id="UP000542342">
    <property type="component" value="Unassembled WGS sequence"/>
</dbReference>
<protein>
    <submittedName>
        <fullName evidence="4">50S ribosome-binding GTPase</fullName>
    </submittedName>
</protein>
<name>A0A7V8VGU0_9BACT</name>
<gene>
    <name evidence="4" type="ORF">H0921_15410</name>
</gene>
<dbReference type="SUPFAM" id="SSF52540">
    <property type="entry name" value="P-loop containing nucleoside triphosphate hydrolases"/>
    <property type="match status" value="1"/>
</dbReference>
<keyword evidence="2" id="KW-0812">Transmembrane</keyword>
<keyword evidence="2" id="KW-0472">Membrane</keyword>
<organism evidence="4 5">
    <name type="scientific">Thermogemmata fonticola</name>
    <dbReference type="NCBI Taxonomy" id="2755323"/>
    <lineage>
        <taxon>Bacteria</taxon>
        <taxon>Pseudomonadati</taxon>
        <taxon>Planctomycetota</taxon>
        <taxon>Planctomycetia</taxon>
        <taxon>Gemmatales</taxon>
        <taxon>Gemmataceae</taxon>
        <taxon>Thermogemmata</taxon>
    </lineage>
</organism>
<feature type="transmembrane region" description="Helical" evidence="2">
    <location>
        <begin position="513"/>
        <end position="535"/>
    </location>
</feature>
<dbReference type="InterPro" id="IPR006073">
    <property type="entry name" value="GTP-bd"/>
</dbReference>
<feature type="region of interest" description="Disordered" evidence="1">
    <location>
        <begin position="1"/>
        <end position="31"/>
    </location>
</feature>
<evidence type="ECO:0000256" key="1">
    <source>
        <dbReference type="SAM" id="MobiDB-lite"/>
    </source>
</evidence>
<dbReference type="AlphaFoldDB" id="A0A7V8VGU0"/>
<evidence type="ECO:0000259" key="3">
    <source>
        <dbReference type="Pfam" id="PF01926"/>
    </source>
</evidence>
<sequence>MNEQLPTAGPAPASAGSPPGPSDSAAPTNAPLDPAAFFPSLTALLRILEQSLHQWFDRPHPFPLSAVQKAQLLQLFEDLRRQLDLLAAEHPLLLIVFMGGTGVGKSTLLNALAGAPIAPADVQRPTTREPVVYLHHSIRPERLDPALRLCRLVPHDREELRHKILVDTPDLDSNVPENRDKLAAILPIADIVLYVGSQEKYHDQLGWELFRQQRRRRAFAFVLNKWDRCLTDEEGLRPDEDLLRDLQAEGFTQPRLFRTAAHRWVQAQQAGQPVPPPDLPPQEQFLELRRWIEWGLTRREIEAIKARGIEQLLDTLSHTLQSLMPADLQPLLPRLQRAWENLLAEQAQQQSASLLRLLDPYQADIEHYFHERDQQRFRGLMAAYLRATVWLRHSGSRLRHPLRSALPSFTGSARRHDADAAPLDSLHQLLPWEGIGPLAASSLSSRGQDLAHRLLLAAQPLGLPAALLQPYLDQTRSTGEGERRLQQAIAQALQDVEREFLEAPGPRRLLRRLLILVANYAPELAFLATAAILLWQFIVQQQVPGLFSLSLVLLIPLLVLVTLHLLLHLLLPLHWELLRQRLQHHLQKRLHQELCEQYLPWLDAIVRQVREERQQLQELLEELRRIRHWITAHATQGEIAGLYGQ</sequence>
<dbReference type="CDD" id="cd00882">
    <property type="entry name" value="Ras_like_GTPase"/>
    <property type="match status" value="1"/>
</dbReference>
<evidence type="ECO:0000313" key="5">
    <source>
        <dbReference type="Proteomes" id="UP000542342"/>
    </source>
</evidence>
<proteinExistence type="predicted"/>
<dbReference type="RefSeq" id="WP_194539411.1">
    <property type="nucleotide sequence ID" value="NZ_JACEFB010000015.1"/>
</dbReference>
<evidence type="ECO:0000313" key="4">
    <source>
        <dbReference type="EMBL" id="MBA2227547.1"/>
    </source>
</evidence>
<keyword evidence="5" id="KW-1185">Reference proteome</keyword>
<dbReference type="Gene3D" id="3.40.50.300">
    <property type="entry name" value="P-loop containing nucleotide triphosphate hydrolases"/>
    <property type="match status" value="1"/>
</dbReference>
<accession>A0A7V8VGU0</accession>
<comment type="caution">
    <text evidence="4">The sequence shown here is derived from an EMBL/GenBank/DDBJ whole genome shotgun (WGS) entry which is preliminary data.</text>
</comment>
<dbReference type="EMBL" id="JACEFB010000015">
    <property type="protein sequence ID" value="MBA2227547.1"/>
    <property type="molecule type" value="Genomic_DNA"/>
</dbReference>
<dbReference type="InterPro" id="IPR027417">
    <property type="entry name" value="P-loop_NTPase"/>
</dbReference>
<feature type="domain" description="G" evidence="3">
    <location>
        <begin position="95"/>
        <end position="225"/>
    </location>
</feature>